<name>A0ABW1LF01_9ACTN</name>
<feature type="transmembrane region" description="Helical" evidence="8">
    <location>
        <begin position="450"/>
        <end position="472"/>
    </location>
</feature>
<dbReference type="NCBIfam" id="TIGR01695">
    <property type="entry name" value="murJ_mviN"/>
    <property type="match status" value="1"/>
</dbReference>
<dbReference type="Pfam" id="PF03023">
    <property type="entry name" value="MurJ"/>
    <property type="match status" value="1"/>
</dbReference>
<gene>
    <name evidence="9" type="primary">murJ</name>
    <name evidence="9" type="ORF">ACFPYL_00925</name>
</gene>
<accession>A0ABW1LF01</accession>
<keyword evidence="6 8" id="KW-1133">Transmembrane helix</keyword>
<comment type="caution">
    <text evidence="9">The sequence shown here is derived from an EMBL/GenBank/DDBJ whole genome shotgun (WGS) entry which is preliminary data.</text>
</comment>
<feature type="transmembrane region" description="Helical" evidence="8">
    <location>
        <begin position="174"/>
        <end position="195"/>
    </location>
</feature>
<evidence type="ECO:0000313" key="9">
    <source>
        <dbReference type="EMBL" id="MFC6041617.1"/>
    </source>
</evidence>
<evidence type="ECO:0000256" key="7">
    <source>
        <dbReference type="ARBA" id="ARBA00023136"/>
    </source>
</evidence>
<dbReference type="PANTHER" id="PTHR47019:SF1">
    <property type="entry name" value="LIPID II FLIPPASE MURJ"/>
    <property type="match status" value="1"/>
</dbReference>
<dbReference type="RefSeq" id="WP_379149425.1">
    <property type="nucleotide sequence ID" value="NZ_JBHSRJ010000001.1"/>
</dbReference>
<reference evidence="10" key="1">
    <citation type="journal article" date="2019" name="Int. J. Syst. Evol. Microbiol.">
        <title>The Global Catalogue of Microorganisms (GCM) 10K type strain sequencing project: providing services to taxonomists for standard genome sequencing and annotation.</title>
        <authorList>
            <consortium name="The Broad Institute Genomics Platform"/>
            <consortium name="The Broad Institute Genome Sequencing Center for Infectious Disease"/>
            <person name="Wu L."/>
            <person name="Ma J."/>
        </authorList>
    </citation>
    <scope>NUCLEOTIDE SEQUENCE [LARGE SCALE GENOMIC DNA]</scope>
    <source>
        <strain evidence="10">CCUG 54522</strain>
    </source>
</reference>
<dbReference type="EMBL" id="JBHSRJ010000001">
    <property type="protein sequence ID" value="MFC6041617.1"/>
    <property type="molecule type" value="Genomic_DNA"/>
</dbReference>
<feature type="transmembrane region" description="Helical" evidence="8">
    <location>
        <begin position="102"/>
        <end position="122"/>
    </location>
</feature>
<dbReference type="InterPro" id="IPR004268">
    <property type="entry name" value="MurJ"/>
</dbReference>
<evidence type="ECO:0000256" key="2">
    <source>
        <dbReference type="ARBA" id="ARBA00022475"/>
    </source>
</evidence>
<evidence type="ECO:0000256" key="3">
    <source>
        <dbReference type="ARBA" id="ARBA00022692"/>
    </source>
</evidence>
<dbReference type="InterPro" id="IPR051050">
    <property type="entry name" value="Lipid_II_flippase_MurJ/MviN"/>
</dbReference>
<feature type="transmembrane region" description="Helical" evidence="8">
    <location>
        <begin position="515"/>
        <end position="537"/>
    </location>
</feature>
<proteinExistence type="predicted"/>
<keyword evidence="3 8" id="KW-0812">Transmembrane</keyword>
<evidence type="ECO:0000256" key="6">
    <source>
        <dbReference type="ARBA" id="ARBA00022989"/>
    </source>
</evidence>
<keyword evidence="5" id="KW-0573">Peptidoglycan synthesis</keyword>
<keyword evidence="10" id="KW-1185">Reference proteome</keyword>
<protein>
    <submittedName>
        <fullName evidence="9">Murein biosynthesis integral membrane protein MurJ</fullName>
    </submittedName>
</protein>
<feature type="transmembrane region" description="Helical" evidence="8">
    <location>
        <begin position="63"/>
        <end position="82"/>
    </location>
</feature>
<evidence type="ECO:0000256" key="1">
    <source>
        <dbReference type="ARBA" id="ARBA00004651"/>
    </source>
</evidence>
<dbReference type="PRINTS" id="PR01806">
    <property type="entry name" value="VIRFACTRMVIN"/>
</dbReference>
<dbReference type="Proteomes" id="UP001596135">
    <property type="component" value="Unassembled WGS sequence"/>
</dbReference>
<feature type="transmembrane region" description="Helical" evidence="8">
    <location>
        <begin position="422"/>
        <end position="444"/>
    </location>
</feature>
<feature type="transmembrane region" description="Helical" evidence="8">
    <location>
        <begin position="484"/>
        <end position="509"/>
    </location>
</feature>
<feature type="transmembrane region" description="Helical" evidence="8">
    <location>
        <begin position="354"/>
        <end position="377"/>
    </location>
</feature>
<feature type="transmembrane region" description="Helical" evidence="8">
    <location>
        <begin position="215"/>
        <end position="236"/>
    </location>
</feature>
<evidence type="ECO:0000256" key="8">
    <source>
        <dbReference type="SAM" id="Phobius"/>
    </source>
</evidence>
<evidence type="ECO:0000256" key="5">
    <source>
        <dbReference type="ARBA" id="ARBA00022984"/>
    </source>
</evidence>
<feature type="transmembrane region" description="Helical" evidence="8">
    <location>
        <begin position="142"/>
        <end position="162"/>
    </location>
</feature>
<feature type="transmembrane region" description="Helical" evidence="8">
    <location>
        <begin position="389"/>
        <end position="410"/>
    </location>
</feature>
<comment type="subcellular location">
    <subcellularLocation>
        <location evidence="1">Cell membrane</location>
        <topology evidence="1">Multi-pass membrane protein</topology>
    </subcellularLocation>
</comment>
<keyword evidence="4" id="KW-0133">Cell shape</keyword>
<organism evidence="9 10">
    <name type="scientific">Nocardioides hankookensis</name>
    <dbReference type="NCBI Taxonomy" id="443157"/>
    <lineage>
        <taxon>Bacteria</taxon>
        <taxon>Bacillati</taxon>
        <taxon>Actinomycetota</taxon>
        <taxon>Actinomycetes</taxon>
        <taxon>Propionibacteriales</taxon>
        <taxon>Nocardioidaceae</taxon>
        <taxon>Nocardioides</taxon>
    </lineage>
</organism>
<feature type="transmembrane region" description="Helical" evidence="8">
    <location>
        <begin position="309"/>
        <end position="333"/>
    </location>
</feature>
<keyword evidence="7 8" id="KW-0472">Membrane</keyword>
<evidence type="ECO:0000256" key="4">
    <source>
        <dbReference type="ARBA" id="ARBA00022960"/>
    </source>
</evidence>
<evidence type="ECO:0000313" key="10">
    <source>
        <dbReference type="Proteomes" id="UP001596135"/>
    </source>
</evidence>
<feature type="transmembrane region" description="Helical" evidence="8">
    <location>
        <begin position="257"/>
        <end position="278"/>
    </location>
</feature>
<dbReference type="PANTHER" id="PTHR47019">
    <property type="entry name" value="LIPID II FLIPPASE MURJ"/>
    <property type="match status" value="1"/>
</dbReference>
<keyword evidence="2" id="KW-1003">Cell membrane</keyword>
<sequence length="565" mass="59770">MSAFDDERPEDERERVLANSAVMAVGTVFSRASGFIRSALLVAALGGSLHADLFNIANTIPNMLYILLAGGVVNAVLVPQLVRTMKQDPDGGDAYANRIITLAGLFLGLVTVLLVVAAPWVMSVFLDPAFGRDCLRDQRDSIIDFARLCLPQVFFYGMYVLIGQVLNARGRFGPMMWAPIANNAISVVVLVIYLVVFGPASGLELFGAFTPGQELLLGLGATAGIAAQFLILVPYLRATGFHYRPRFDFIGTGLARTFQLGVWTVLFVIVNQVAYTVVVRLASSGTSAIACDGASAGSATGYTVYSMTFLIIMVPHSIITVSLATAILPRLAARAADGDLGAMSRSLSSTMRSALALVIPFAALLPVVATDSAHLLWGYGAGRDDYDLFAPPLALFGIGLVFFTIHYLVLRGFYALERNAQVFWIQCVVAVVNIVAAIALVHGVDELGTASALVLAYAAAYAAGATLSYAMLARRVGGLETATLLRFLLRLAVATGLAVAAAGGSSYLLHEVLDSGSWVAAALTLVVAGLAGGLVLVGTARTLRLTELTSIIDTLARRLPLPRRH</sequence>